<organism evidence="3 5">
    <name type="scientific">Pichia sorbitophila (strain ATCC MYA-4447 / BCRC 22081 / CBS 7064 / NBRC 10061 / NRRL Y-12695)</name>
    <name type="common">Hybrid yeast</name>
    <dbReference type="NCBI Taxonomy" id="559304"/>
    <lineage>
        <taxon>Eukaryota</taxon>
        <taxon>Fungi</taxon>
        <taxon>Dikarya</taxon>
        <taxon>Ascomycota</taxon>
        <taxon>Saccharomycotina</taxon>
        <taxon>Pichiomycetes</taxon>
        <taxon>Debaryomycetaceae</taxon>
        <taxon>Millerozyma</taxon>
    </lineage>
</organism>
<dbReference type="InterPro" id="IPR029058">
    <property type="entry name" value="AB_hydrolase_fold"/>
</dbReference>
<dbReference type="PANTHER" id="PTHR48081">
    <property type="entry name" value="AB HYDROLASE SUPERFAMILY PROTEIN C4A8.06C"/>
    <property type="match status" value="1"/>
</dbReference>
<dbReference type="OrthoDB" id="2152029at2759"/>
<dbReference type="PANTHER" id="PTHR48081:SF31">
    <property type="entry name" value="STERYL ACETYL HYDROLASE MUG81-RELATED"/>
    <property type="match status" value="1"/>
</dbReference>
<accession>G8YAJ8</accession>
<dbReference type="Pfam" id="PF10340">
    <property type="entry name" value="Say1_Mug180"/>
    <property type="match status" value="1"/>
</dbReference>
<name>G8YAJ8_PICSO</name>
<feature type="chain" id="PRO_5007664920" evidence="2">
    <location>
        <begin position="24"/>
        <end position="411"/>
    </location>
</feature>
<protein>
    <submittedName>
        <fullName evidence="3">Piso0_004161 protein</fullName>
    </submittedName>
</protein>
<keyword evidence="2" id="KW-0732">Signal</keyword>
<dbReference type="HOGENOM" id="CLU_053543_0_0_1"/>
<dbReference type="eggNOG" id="KOG1515">
    <property type="taxonomic scope" value="Eukaryota"/>
</dbReference>
<reference evidence="5" key="2">
    <citation type="journal article" date="2012" name="G3 (Bethesda)">
        <title>Pichia sorbitophila, an interspecies yeast hybrid reveals early steps of genome resolution following polyploidization.</title>
        <authorList>
            <person name="Leh Louis V."/>
            <person name="Despons L."/>
            <person name="Friedrich A."/>
            <person name="Martin T."/>
            <person name="Durrens P."/>
            <person name="Casaregola S."/>
            <person name="Neuveglise C."/>
            <person name="Fairhead C."/>
            <person name="Marck C."/>
            <person name="Cruz J.A."/>
            <person name="Straub M.L."/>
            <person name="Kugler V."/>
            <person name="Sacerdot C."/>
            <person name="Uzunov Z."/>
            <person name="Thierry A."/>
            <person name="Weiss S."/>
            <person name="Bleykasten C."/>
            <person name="De Montigny J."/>
            <person name="Jacques N."/>
            <person name="Jung P."/>
            <person name="Lemaire M."/>
            <person name="Mallet S."/>
            <person name="Morel G."/>
            <person name="Richard G.F."/>
            <person name="Sarkar A."/>
            <person name="Savel G."/>
            <person name="Schacherer J."/>
            <person name="Seret M.L."/>
            <person name="Talla E."/>
            <person name="Samson G."/>
            <person name="Jubin C."/>
            <person name="Poulain J."/>
            <person name="Vacherie B."/>
            <person name="Barbe V."/>
            <person name="Pelletier E."/>
            <person name="Sherman D.J."/>
            <person name="Westhof E."/>
            <person name="Weissenbach J."/>
            <person name="Baret P.V."/>
            <person name="Wincker P."/>
            <person name="Gaillardin C."/>
            <person name="Dujon B."/>
            <person name="Souciet J.L."/>
        </authorList>
    </citation>
    <scope>NUCLEOTIDE SEQUENCE [LARGE SCALE GENOMIC DNA]</scope>
    <source>
        <strain evidence="5">ATCC MYA-4447 / BCRC 22081 / CBS 7064 / NBRC 10061 / NRRL Y-12695</strain>
    </source>
</reference>
<proteinExistence type="predicted"/>
<feature type="signal peptide" evidence="2">
    <location>
        <begin position="1"/>
        <end position="23"/>
    </location>
</feature>
<keyword evidence="1" id="KW-0378">Hydrolase</keyword>
<evidence type="ECO:0000256" key="2">
    <source>
        <dbReference type="SAM" id="SignalP"/>
    </source>
</evidence>
<dbReference type="Gene3D" id="3.40.50.1820">
    <property type="entry name" value="alpha/beta hydrolase"/>
    <property type="match status" value="1"/>
</dbReference>
<dbReference type="STRING" id="559304.G8YAJ8"/>
<gene>
    <name evidence="3" type="primary">Piso0_004161</name>
    <name evidence="3" type="ORF">GNLVRS01_PISO0K10790g</name>
    <name evidence="4" type="ORF">GNLVRS01_PISO0L10791g</name>
</gene>
<dbReference type="EMBL" id="FO082048">
    <property type="protein sequence ID" value="CCE84612.1"/>
    <property type="molecule type" value="Genomic_DNA"/>
</dbReference>
<sequence>MLSIHGLVLVLALPFELARVVLAYYLIGPQARKIKDSLVGNVKFAFTKALFKFSASDIAYVLPFSADVVVTKLVGLLHKQLTNALPGYGERYDSHSLWLVRSPSAGRDDPVIIYLHGGAYTFQVQPPQIESMLAIYKLLEPAKRSRTSVLCLDYSLASHGHKFPIPLHQLHQTYFSLVREGFNDISLIGDSAGGHLAISFLQHLKKIKCETIHFPTKLVLVSPWVHLNPDSSKFVPGTSYHDNNNKDYIPMNFYTFERWYSVAADADQASLEVNPALEPTEKENWDGVVTFNSPECDVLLLLGEYESFRDEVLRFACNALYVPPLLKDKTHSIISGPGVKAYEYLRNSEPGKCNLQLYIEPFGIHDGSFVFENEVLNEIETQEAQGKSTFHANPIKHYGIYKIAEFLNDKL</sequence>
<dbReference type="Proteomes" id="UP000005222">
    <property type="component" value="Chromosome K"/>
</dbReference>
<dbReference type="InterPro" id="IPR050300">
    <property type="entry name" value="GDXG_lipolytic_enzyme"/>
</dbReference>
<dbReference type="SUPFAM" id="SSF53474">
    <property type="entry name" value="alpha/beta-Hydrolases"/>
    <property type="match status" value="1"/>
</dbReference>
<dbReference type="Proteomes" id="UP000005222">
    <property type="component" value="Chromosome L"/>
</dbReference>
<dbReference type="EMBL" id="FO082049">
    <property type="protein sequence ID" value="CCE83581.1"/>
    <property type="molecule type" value="Genomic_DNA"/>
</dbReference>
<dbReference type="InParanoid" id="G8YAJ8"/>
<dbReference type="OMA" id="HTFYENE"/>
<reference evidence="3" key="1">
    <citation type="submission" date="2011-10" db="EMBL/GenBank/DDBJ databases">
        <authorList>
            <person name="Genoscope - CEA"/>
        </authorList>
    </citation>
    <scope>NUCLEOTIDE SEQUENCE</scope>
</reference>
<dbReference type="GO" id="GO:0016787">
    <property type="term" value="F:hydrolase activity"/>
    <property type="evidence" value="ECO:0007669"/>
    <property type="project" value="UniProtKB-KW"/>
</dbReference>
<evidence type="ECO:0000256" key="1">
    <source>
        <dbReference type="ARBA" id="ARBA00022801"/>
    </source>
</evidence>
<dbReference type="InterPro" id="IPR019436">
    <property type="entry name" value="Say1-like"/>
</dbReference>
<evidence type="ECO:0000313" key="4">
    <source>
        <dbReference type="EMBL" id="CCE84612.1"/>
    </source>
</evidence>
<dbReference type="AlphaFoldDB" id="G8YAJ8"/>
<evidence type="ECO:0000313" key="3">
    <source>
        <dbReference type="EMBL" id="CCE83581.1"/>
    </source>
</evidence>
<keyword evidence="5" id="KW-1185">Reference proteome</keyword>
<evidence type="ECO:0000313" key="5">
    <source>
        <dbReference type="Proteomes" id="UP000005222"/>
    </source>
</evidence>